<dbReference type="AlphaFoldDB" id="A0AAN9S0R6"/>
<gene>
    <name evidence="1" type="ORF">VNO78_27449</name>
</gene>
<dbReference type="Proteomes" id="UP001386955">
    <property type="component" value="Unassembled WGS sequence"/>
</dbReference>
<accession>A0AAN9S0R6</accession>
<evidence type="ECO:0000313" key="1">
    <source>
        <dbReference type="EMBL" id="KAK7387008.1"/>
    </source>
</evidence>
<evidence type="ECO:0000313" key="2">
    <source>
        <dbReference type="Proteomes" id="UP001386955"/>
    </source>
</evidence>
<comment type="caution">
    <text evidence="1">The sequence shown here is derived from an EMBL/GenBank/DDBJ whole genome shotgun (WGS) entry which is preliminary data.</text>
</comment>
<organism evidence="1 2">
    <name type="scientific">Psophocarpus tetragonolobus</name>
    <name type="common">Winged bean</name>
    <name type="synonym">Dolichos tetragonolobus</name>
    <dbReference type="NCBI Taxonomy" id="3891"/>
    <lineage>
        <taxon>Eukaryota</taxon>
        <taxon>Viridiplantae</taxon>
        <taxon>Streptophyta</taxon>
        <taxon>Embryophyta</taxon>
        <taxon>Tracheophyta</taxon>
        <taxon>Spermatophyta</taxon>
        <taxon>Magnoliopsida</taxon>
        <taxon>eudicotyledons</taxon>
        <taxon>Gunneridae</taxon>
        <taxon>Pentapetalae</taxon>
        <taxon>rosids</taxon>
        <taxon>fabids</taxon>
        <taxon>Fabales</taxon>
        <taxon>Fabaceae</taxon>
        <taxon>Papilionoideae</taxon>
        <taxon>50 kb inversion clade</taxon>
        <taxon>NPAAA clade</taxon>
        <taxon>indigoferoid/millettioid clade</taxon>
        <taxon>Phaseoleae</taxon>
        <taxon>Psophocarpus</taxon>
    </lineage>
</organism>
<sequence length="130" mass="14503">MALRVAKSHGILDKTSKLGRQMAKPRVLALSIVGDDLVFLAAKSKGQGTTTFLRVLKYSTLRVLELAQLYKLKYLSKVEPSNHIALDNILTITIVSTEQVLKLVTASQSKPFFPTQQVDPHSYSQLLKFF</sequence>
<protein>
    <submittedName>
        <fullName evidence="1">Uncharacterized protein</fullName>
    </submittedName>
</protein>
<reference evidence="1 2" key="1">
    <citation type="submission" date="2024-01" db="EMBL/GenBank/DDBJ databases">
        <title>The genomes of 5 underutilized Papilionoideae crops provide insights into root nodulation and disease resistanc.</title>
        <authorList>
            <person name="Jiang F."/>
        </authorList>
    </citation>
    <scope>NUCLEOTIDE SEQUENCE [LARGE SCALE GENOMIC DNA]</scope>
    <source>
        <strain evidence="1">DUOXIRENSHENG_FW03</strain>
        <tissue evidence="1">Leaves</tissue>
    </source>
</reference>
<name>A0AAN9S0R6_PSOTE</name>
<keyword evidence="2" id="KW-1185">Reference proteome</keyword>
<proteinExistence type="predicted"/>
<dbReference type="EMBL" id="JAYMYS010000007">
    <property type="protein sequence ID" value="KAK7387008.1"/>
    <property type="molecule type" value="Genomic_DNA"/>
</dbReference>